<gene>
    <name evidence="1" type="ORF">C1H46_041569</name>
</gene>
<organism evidence="1 2">
    <name type="scientific">Malus baccata</name>
    <name type="common">Siberian crab apple</name>
    <name type="synonym">Pyrus baccata</name>
    <dbReference type="NCBI Taxonomy" id="106549"/>
    <lineage>
        <taxon>Eukaryota</taxon>
        <taxon>Viridiplantae</taxon>
        <taxon>Streptophyta</taxon>
        <taxon>Embryophyta</taxon>
        <taxon>Tracheophyta</taxon>
        <taxon>Spermatophyta</taxon>
        <taxon>Magnoliopsida</taxon>
        <taxon>eudicotyledons</taxon>
        <taxon>Gunneridae</taxon>
        <taxon>Pentapetalae</taxon>
        <taxon>rosids</taxon>
        <taxon>fabids</taxon>
        <taxon>Rosales</taxon>
        <taxon>Rosaceae</taxon>
        <taxon>Amygdaloideae</taxon>
        <taxon>Maleae</taxon>
        <taxon>Malus</taxon>
    </lineage>
</organism>
<comment type="caution">
    <text evidence="1">The sequence shown here is derived from an EMBL/GenBank/DDBJ whole genome shotgun (WGS) entry which is preliminary data.</text>
</comment>
<proteinExistence type="predicted"/>
<evidence type="ECO:0000313" key="2">
    <source>
        <dbReference type="Proteomes" id="UP000315295"/>
    </source>
</evidence>
<evidence type="ECO:0000313" key="1">
    <source>
        <dbReference type="EMBL" id="TQD72883.1"/>
    </source>
</evidence>
<protein>
    <submittedName>
        <fullName evidence="1">Uncharacterized protein</fullName>
    </submittedName>
</protein>
<dbReference type="EMBL" id="VIEB01001354">
    <property type="protein sequence ID" value="TQD72883.1"/>
    <property type="molecule type" value="Genomic_DNA"/>
</dbReference>
<reference evidence="1 2" key="1">
    <citation type="journal article" date="2019" name="G3 (Bethesda)">
        <title>Sequencing of a Wild Apple (Malus baccata) Genome Unravels the Differences Between Cultivated and Wild Apple Species Regarding Disease Resistance and Cold Tolerance.</title>
        <authorList>
            <person name="Chen X."/>
        </authorList>
    </citation>
    <scope>NUCLEOTIDE SEQUENCE [LARGE SCALE GENOMIC DNA]</scope>
    <source>
        <strain evidence="2">cv. Shandingzi</strain>
        <tissue evidence="1">Leaves</tissue>
    </source>
</reference>
<accession>A0A540KF70</accession>
<dbReference type="Proteomes" id="UP000315295">
    <property type="component" value="Unassembled WGS sequence"/>
</dbReference>
<sequence length="58" mass="6310">MGCLRISAVALHGSSVHGRVSNSLNRELRVFPVRSSFPVNSRRNSKGIVVDLVGLNFC</sequence>
<keyword evidence="2" id="KW-1185">Reference proteome</keyword>
<name>A0A540KF70_MALBA</name>
<dbReference type="AlphaFoldDB" id="A0A540KF70"/>